<dbReference type="PANTHER" id="PTHR46429:SF1">
    <property type="entry name" value="23S RRNA (GUANOSINE-2'-O-)-METHYLTRANSFERASE RLMB"/>
    <property type="match status" value="1"/>
</dbReference>
<dbReference type="GO" id="GO:0003723">
    <property type="term" value="F:RNA binding"/>
    <property type="evidence" value="ECO:0007669"/>
    <property type="project" value="InterPro"/>
</dbReference>
<evidence type="ECO:0000313" key="7">
    <source>
        <dbReference type="EMBL" id="AOZ47827.1"/>
    </source>
</evidence>
<dbReference type="Proteomes" id="UP000178666">
    <property type="component" value="Chromosome"/>
</dbReference>
<dbReference type="GO" id="GO:0008173">
    <property type="term" value="F:RNA methyltransferase activity"/>
    <property type="evidence" value="ECO:0007669"/>
    <property type="project" value="InterPro"/>
</dbReference>
<dbReference type="Pfam" id="PF08032">
    <property type="entry name" value="SpoU_sub_bind"/>
    <property type="match status" value="1"/>
</dbReference>
<reference evidence="6 8" key="2">
    <citation type="submission" date="2016-02" db="EMBL/GenBank/DDBJ databases">
        <title>Complete Genome Sequence of Propionibacterium acidipropionici ATCC 55737.</title>
        <authorList>
            <person name="Luna Flores C.H."/>
            <person name="Nielsen L.K."/>
            <person name="Marcellin E."/>
        </authorList>
    </citation>
    <scope>NUCLEOTIDE SEQUENCE [LARGE SCALE GENOMIC DNA]</scope>
    <source>
        <strain evidence="6 8">ATCC 55737</strain>
    </source>
</reference>
<evidence type="ECO:0000256" key="4">
    <source>
        <dbReference type="SAM" id="MobiDB-lite"/>
    </source>
</evidence>
<evidence type="ECO:0000259" key="5">
    <source>
        <dbReference type="SMART" id="SM00967"/>
    </source>
</evidence>
<dbReference type="InterPro" id="IPR013123">
    <property type="entry name" value="SpoU_subst-bd"/>
</dbReference>
<dbReference type="PANTHER" id="PTHR46429">
    <property type="entry name" value="23S RRNA (GUANOSINE-2'-O-)-METHYLTRANSFERASE RLMB"/>
    <property type="match status" value="1"/>
</dbReference>
<name>A0AAC8YHX4_9ACTN</name>
<dbReference type="AlphaFoldDB" id="A0AAC8YHX4"/>
<dbReference type="GO" id="GO:0032259">
    <property type="term" value="P:methylation"/>
    <property type="evidence" value="ECO:0007669"/>
    <property type="project" value="UniProtKB-KW"/>
</dbReference>
<evidence type="ECO:0000313" key="9">
    <source>
        <dbReference type="Proteomes" id="UP000178666"/>
    </source>
</evidence>
<dbReference type="GO" id="GO:0005829">
    <property type="term" value="C:cytosol"/>
    <property type="evidence" value="ECO:0007669"/>
    <property type="project" value="TreeGrafter"/>
</dbReference>
<comment type="similarity">
    <text evidence="1">Belongs to the class IV-like SAM-binding methyltransferase superfamily. RNA methyltransferase TrmH family.</text>
</comment>
<reference evidence="7 9" key="1">
    <citation type="journal article" date="2016" name="Plant Dis.">
        <title>Improved production of propionic acid using genome shuffling.</title>
        <authorList>
            <person name="Luna-Flores C.H."/>
            <person name="Palfreyman R.W."/>
            <person name="Kromer J.O."/>
            <person name="Nielsen L.K."/>
            <person name="Marcellin E."/>
        </authorList>
    </citation>
    <scope>NUCLEOTIDE SEQUENCE [LARGE SCALE GENOMIC DNA]</scope>
    <source>
        <strain evidence="7 9">F3E8</strain>
    </source>
</reference>
<sequence length="326" mass="33730">MPGNSQRRGAGANRSGKNAGKGTTAGSGGRVRRGLRGRGPTPKAEDRPYHKAYKDKQQRDARQPKQGSGPRTPKGVGPEWVIGRNAVLEALHAGLPVRASYVAEGAEHDSRLREILSFTADHSMPMLQVSRGELDRLTGGTNHQGVAIRMPEYEYAEVDDLIAAGVESPAGGLVVALDKVTDPRNLGAIIRSAAAFGAQGVLIPSRRSASMTAAAWKTSAGAAARIPVAMASNLNQSLGKLKKAGYTVVGLAGEADADIAAAPGLDGPLVLVIGSEGEGLARLTRETCDTLASIPITSQVESLNASVAASIALYEVSRVRGTGSGE</sequence>
<protein>
    <submittedName>
        <fullName evidence="7">23S rRNA (Guanosine(2251)-2'-O)-methyltransferase RlmB</fullName>
    </submittedName>
    <submittedName>
        <fullName evidence="6">rRNA methyltransferase</fullName>
    </submittedName>
</protein>
<keyword evidence="3" id="KW-0808">Transferase</keyword>
<dbReference type="Proteomes" id="UP000075221">
    <property type="component" value="Chromosome"/>
</dbReference>
<evidence type="ECO:0000256" key="2">
    <source>
        <dbReference type="ARBA" id="ARBA00022603"/>
    </source>
</evidence>
<dbReference type="SMART" id="SM00967">
    <property type="entry name" value="SpoU_sub_bind"/>
    <property type="match status" value="1"/>
</dbReference>
<accession>A0AAC8YHX4</accession>
<dbReference type="Gene3D" id="3.30.1330.30">
    <property type="match status" value="1"/>
</dbReference>
<dbReference type="GO" id="GO:0006396">
    <property type="term" value="P:RNA processing"/>
    <property type="evidence" value="ECO:0007669"/>
    <property type="project" value="InterPro"/>
</dbReference>
<gene>
    <name evidence="7" type="ORF">A8L58_15365</name>
    <name evidence="6" type="ORF">AXH35_13910</name>
</gene>
<dbReference type="InterPro" id="IPR029064">
    <property type="entry name" value="Ribosomal_eL30-like_sf"/>
</dbReference>
<dbReference type="NCBIfam" id="TIGR00186">
    <property type="entry name" value="rRNA_methyl_3"/>
    <property type="match status" value="1"/>
</dbReference>
<dbReference type="Pfam" id="PF00588">
    <property type="entry name" value="SpoU_methylase"/>
    <property type="match status" value="1"/>
</dbReference>
<organism evidence="6 8">
    <name type="scientific">Acidipropionibacterium acidipropionici</name>
    <dbReference type="NCBI Taxonomy" id="1748"/>
    <lineage>
        <taxon>Bacteria</taxon>
        <taxon>Bacillati</taxon>
        <taxon>Actinomycetota</taxon>
        <taxon>Actinomycetes</taxon>
        <taxon>Propionibacteriales</taxon>
        <taxon>Propionibacteriaceae</taxon>
        <taxon>Acidipropionibacterium</taxon>
    </lineage>
</organism>
<evidence type="ECO:0000313" key="6">
    <source>
        <dbReference type="EMBL" id="AMS06377.1"/>
    </source>
</evidence>
<keyword evidence="2 6" id="KW-0489">Methyltransferase</keyword>
<dbReference type="SUPFAM" id="SSF75217">
    <property type="entry name" value="alpha/beta knot"/>
    <property type="match status" value="1"/>
</dbReference>
<evidence type="ECO:0000313" key="8">
    <source>
        <dbReference type="Proteomes" id="UP000075221"/>
    </source>
</evidence>
<dbReference type="EMBL" id="CP014352">
    <property type="protein sequence ID" value="AMS06377.1"/>
    <property type="molecule type" value="Genomic_DNA"/>
</dbReference>
<dbReference type="InterPro" id="IPR004441">
    <property type="entry name" value="rRNA_MeTrfase_TrmH"/>
</dbReference>
<dbReference type="Gene3D" id="3.40.1280.10">
    <property type="match status" value="1"/>
</dbReference>
<feature type="region of interest" description="Disordered" evidence="4">
    <location>
        <begin position="1"/>
        <end position="78"/>
    </location>
</feature>
<evidence type="ECO:0000256" key="3">
    <source>
        <dbReference type="ARBA" id="ARBA00022679"/>
    </source>
</evidence>
<dbReference type="EMBL" id="CP015970">
    <property type="protein sequence ID" value="AOZ47827.1"/>
    <property type="molecule type" value="Genomic_DNA"/>
</dbReference>
<dbReference type="InterPro" id="IPR001537">
    <property type="entry name" value="SpoU_MeTrfase"/>
</dbReference>
<dbReference type="InterPro" id="IPR029026">
    <property type="entry name" value="tRNA_m1G_MTases_N"/>
</dbReference>
<dbReference type="InterPro" id="IPR029028">
    <property type="entry name" value="Alpha/beta_knot_MTases"/>
</dbReference>
<evidence type="ECO:0000256" key="1">
    <source>
        <dbReference type="ARBA" id="ARBA00007228"/>
    </source>
</evidence>
<dbReference type="RefSeq" id="WP_062820232.1">
    <property type="nucleotide sequence ID" value="NZ_CP014352.1"/>
</dbReference>
<feature type="compositionally biased region" description="Basic and acidic residues" evidence="4">
    <location>
        <begin position="43"/>
        <end position="63"/>
    </location>
</feature>
<dbReference type="SUPFAM" id="SSF55315">
    <property type="entry name" value="L30e-like"/>
    <property type="match status" value="1"/>
</dbReference>
<dbReference type="CDD" id="cd18103">
    <property type="entry name" value="SpoU-like_RlmB"/>
    <property type="match status" value="1"/>
</dbReference>
<dbReference type="FunFam" id="3.40.1280.10:FF:000008">
    <property type="entry name" value="Group 3 RNA methyltransferase TrmH"/>
    <property type="match status" value="1"/>
</dbReference>
<keyword evidence="9" id="KW-1185">Reference proteome</keyword>
<proteinExistence type="inferred from homology"/>
<feature type="domain" description="RNA 2-O ribose methyltransferase substrate binding" evidence="5">
    <location>
        <begin position="80"/>
        <end position="156"/>
    </location>
</feature>